<comment type="caution">
    <text evidence="17">The sequence shown here is derived from an EMBL/GenBank/DDBJ whole genome shotgun (WGS) entry which is preliminary data.</text>
</comment>
<dbReference type="CDD" id="cd18577">
    <property type="entry name" value="ABC_6TM_Pgp_ABCB1_D1_like"/>
    <property type="match status" value="1"/>
</dbReference>
<evidence type="ECO:0000256" key="6">
    <source>
        <dbReference type="ARBA" id="ARBA00022737"/>
    </source>
</evidence>
<organism evidence="17 18">
    <name type="scientific">Cryptolaemus montrouzieri</name>
    <dbReference type="NCBI Taxonomy" id="559131"/>
    <lineage>
        <taxon>Eukaryota</taxon>
        <taxon>Metazoa</taxon>
        <taxon>Ecdysozoa</taxon>
        <taxon>Arthropoda</taxon>
        <taxon>Hexapoda</taxon>
        <taxon>Insecta</taxon>
        <taxon>Pterygota</taxon>
        <taxon>Neoptera</taxon>
        <taxon>Endopterygota</taxon>
        <taxon>Coleoptera</taxon>
        <taxon>Polyphaga</taxon>
        <taxon>Cucujiformia</taxon>
        <taxon>Coccinelloidea</taxon>
        <taxon>Coccinellidae</taxon>
        <taxon>Scymninae</taxon>
        <taxon>Scymnini</taxon>
        <taxon>Cryptolaemus</taxon>
    </lineage>
</organism>
<dbReference type="FunFam" id="3.40.50.300:FF:000479">
    <property type="entry name" value="Multidrug resistance protein 1A"/>
    <property type="match status" value="1"/>
</dbReference>
<evidence type="ECO:0000313" key="17">
    <source>
        <dbReference type="EMBL" id="KAL3284930.1"/>
    </source>
</evidence>
<evidence type="ECO:0000256" key="13">
    <source>
        <dbReference type="ARBA" id="ARBA00034018"/>
    </source>
</evidence>
<proteinExistence type="inferred from homology"/>
<dbReference type="PROSITE" id="PS50929">
    <property type="entry name" value="ABC_TM1F"/>
    <property type="match status" value="2"/>
</dbReference>
<evidence type="ECO:0000256" key="5">
    <source>
        <dbReference type="ARBA" id="ARBA00022692"/>
    </source>
</evidence>
<protein>
    <recommendedName>
        <fullName evidence="3">ABC-type xenobiotic transporter</fullName>
        <ecNumber evidence="3">7.6.2.2</ecNumber>
    </recommendedName>
</protein>
<dbReference type="EC" id="7.6.2.2" evidence="3"/>
<dbReference type="InterPro" id="IPR036640">
    <property type="entry name" value="ABC1_TM_sf"/>
</dbReference>
<dbReference type="GO" id="GO:0008559">
    <property type="term" value="F:ABC-type xenobiotic transporter activity"/>
    <property type="evidence" value="ECO:0007669"/>
    <property type="project" value="UniProtKB-EC"/>
</dbReference>
<dbReference type="Gene3D" id="1.20.1560.10">
    <property type="entry name" value="ABC transporter type 1, transmembrane domain"/>
    <property type="match status" value="1"/>
</dbReference>
<keyword evidence="5 14" id="KW-0812">Transmembrane</keyword>
<evidence type="ECO:0000256" key="9">
    <source>
        <dbReference type="ARBA" id="ARBA00022967"/>
    </source>
</evidence>
<dbReference type="PROSITE" id="PS00211">
    <property type="entry name" value="ABC_TRANSPORTER_1"/>
    <property type="match status" value="2"/>
</dbReference>
<dbReference type="Pfam" id="PF00664">
    <property type="entry name" value="ABC_membrane"/>
    <property type="match status" value="2"/>
</dbReference>
<sequence length="1168" mass="129719">MLRQNIYDFAYKTGSLGLLSLILQYVSGVLLSYSSLRQVFKIRQQFFEKTLYQDIGWFDVNQTGEFATTFSENLTKIEEGIGEKVSLCVYYLTVAVSGIGISLFMGWELTLACIILLPIASLLTVFISKIGSKFSKNEMESYASAGSIAEEVFSAIRTVVAFDGQKKEEDRFDQHLSDAKKNNIRRSLFTGVSEGVLYFFMYASVALAAWFSIDLIIEGRELGSNARKYDPGVITGIIYVNWGAYWNIYMAAPFLRIFGIACGAATKVFKVLDSEPKINVSLDDGIKPNKCEGEIIFDGVHFRYPSRQDVKILNGVNLTIKPGETVAFVGSSGCGKSTCIQLIQRFYDPIEGRVFVDGNNIKDLNLSWWRSHIGVVGQEPSLFATSIAENIRYGKLDVSQEEIERAAKRAQVHEFIVSLPQGYESVIGERGTQISGGQKQRIAIARALVREPSILLLDEATSALDTTSEAEVQAAIDAISGQCTTVIIAHRLSTVRNADRIIVFSQGVITEQGSYQELMQQKGTFYNLVKAQTGDNIHKKNEDIPENAVETEEEIFSEDESKVDLPEVEIKDKPKKILFELGAISAAGGMLDVLKLNEPEWPWIVLGSLCSAIIGASFPVSLILMANIIGEFFIQNPDELMAATYPQMVMILLIGVVSGLTYIVQYYAFGIAGENLTKRVRSKMFSTMMKQEMGWFDRKENAVGAICAKLSSDGAAIQAACGASIGIIMNSVATLLVATGFAYVFQWEVALILSTFIPIIILATYCESRMNEGNADFREKMLQKSAAIAVEAICNIRTVVSLGCEKVFLKQYTKELEPYIISSKKQSHFRAFQLGIARVLMSYGYLVGFFYGSRLVISSNIPYRTIIKVLDLQVQGSYAVGQAFAFLPSFQNGLKAAKRIFPLFRRKPAIRNASYAIQKEWETGDIEFSKVHFSYPTRPQIPVLQGLDLKISAGKTVALVGSSGCGKSTIIQLLERFYNQTDGEITIDDTDIRTIDLQHLRKQFGIVSQEPSLFDRTIAANIAYGNNHKNVTEEEIIEAARNANIHEFISSLPLGYETRLGTKGTQLSGGQKQRIAIARALLRNPKVLLLDEATSALDTESEKVVQEALDKAKQNRTCITIAHRLTTIQDADLICVVQKGRIVEIGSHEELLTKRKYYYDFYKRQLGS</sequence>
<keyword evidence="7" id="KW-0547">Nucleotide-binding</keyword>
<dbReference type="SMART" id="SM00382">
    <property type="entry name" value="AAA"/>
    <property type="match status" value="2"/>
</dbReference>
<dbReference type="InterPro" id="IPR011527">
    <property type="entry name" value="ABC1_TM_dom"/>
</dbReference>
<evidence type="ECO:0000256" key="11">
    <source>
        <dbReference type="ARBA" id="ARBA00023136"/>
    </source>
</evidence>
<feature type="domain" description="ABC transporter" evidence="15">
    <location>
        <begin position="926"/>
        <end position="1164"/>
    </location>
</feature>
<evidence type="ECO:0000256" key="7">
    <source>
        <dbReference type="ARBA" id="ARBA00022741"/>
    </source>
</evidence>
<comment type="catalytic activity">
    <reaction evidence="13">
        <text>ATP + H2O + xenobioticSide 1 = ADP + phosphate + xenobioticSide 2.</text>
        <dbReference type="EC" id="7.6.2.2"/>
    </reaction>
</comment>
<evidence type="ECO:0000256" key="2">
    <source>
        <dbReference type="ARBA" id="ARBA00007577"/>
    </source>
</evidence>
<feature type="transmembrane region" description="Helical" evidence="14">
    <location>
        <begin position="649"/>
        <end position="669"/>
    </location>
</feature>
<name>A0ABD2P2W4_9CUCU</name>
<feature type="transmembrane region" description="Helical" evidence="14">
    <location>
        <begin position="85"/>
        <end position="103"/>
    </location>
</feature>
<dbReference type="GO" id="GO:0016020">
    <property type="term" value="C:membrane"/>
    <property type="evidence" value="ECO:0007669"/>
    <property type="project" value="UniProtKB-SubCell"/>
</dbReference>
<feature type="domain" description="ABC transmembrane type-1" evidence="16">
    <location>
        <begin position="16"/>
        <end position="258"/>
    </location>
</feature>
<keyword evidence="8" id="KW-0067">ATP-binding</keyword>
<evidence type="ECO:0000256" key="14">
    <source>
        <dbReference type="SAM" id="Phobius"/>
    </source>
</evidence>
<feature type="transmembrane region" description="Helical" evidence="14">
    <location>
        <begin position="719"/>
        <end position="743"/>
    </location>
</feature>
<dbReference type="PROSITE" id="PS50893">
    <property type="entry name" value="ABC_TRANSPORTER_2"/>
    <property type="match status" value="2"/>
</dbReference>
<dbReference type="InterPro" id="IPR039421">
    <property type="entry name" value="Type_1_exporter"/>
</dbReference>
<evidence type="ECO:0000259" key="16">
    <source>
        <dbReference type="PROSITE" id="PS50929"/>
    </source>
</evidence>
<feature type="transmembrane region" description="Helical" evidence="14">
    <location>
        <begin position="603"/>
        <end position="629"/>
    </location>
</feature>
<evidence type="ECO:0000313" key="18">
    <source>
        <dbReference type="Proteomes" id="UP001516400"/>
    </source>
</evidence>
<dbReference type="InterPro" id="IPR003439">
    <property type="entry name" value="ABC_transporter-like_ATP-bd"/>
</dbReference>
<keyword evidence="10 14" id="KW-1133">Transmembrane helix</keyword>
<dbReference type="InterPro" id="IPR017871">
    <property type="entry name" value="ABC_transporter-like_CS"/>
</dbReference>
<keyword evidence="12" id="KW-0325">Glycoprotein</keyword>
<dbReference type="Pfam" id="PF00005">
    <property type="entry name" value="ABC_tran"/>
    <property type="match status" value="2"/>
</dbReference>
<evidence type="ECO:0000256" key="8">
    <source>
        <dbReference type="ARBA" id="ARBA00022840"/>
    </source>
</evidence>
<keyword evidence="4" id="KW-0813">Transport</keyword>
<evidence type="ECO:0000256" key="4">
    <source>
        <dbReference type="ARBA" id="ARBA00022448"/>
    </source>
</evidence>
<evidence type="ECO:0000259" key="15">
    <source>
        <dbReference type="PROSITE" id="PS50893"/>
    </source>
</evidence>
<feature type="transmembrane region" description="Helical" evidence="14">
    <location>
        <begin position="749"/>
        <end position="766"/>
    </location>
</feature>
<dbReference type="InterPro" id="IPR003593">
    <property type="entry name" value="AAA+_ATPase"/>
</dbReference>
<dbReference type="PANTHER" id="PTHR43394">
    <property type="entry name" value="ATP-DEPENDENT PERMEASE MDL1, MITOCHONDRIAL"/>
    <property type="match status" value="1"/>
</dbReference>
<dbReference type="GO" id="GO:0005524">
    <property type="term" value="F:ATP binding"/>
    <property type="evidence" value="ECO:0007669"/>
    <property type="project" value="UniProtKB-KW"/>
</dbReference>
<dbReference type="GO" id="GO:0017085">
    <property type="term" value="P:response to insecticide"/>
    <property type="evidence" value="ECO:0007669"/>
    <property type="project" value="UniProtKB-ARBA"/>
</dbReference>
<feature type="transmembrane region" description="Helical" evidence="14">
    <location>
        <begin position="109"/>
        <end position="127"/>
    </location>
</feature>
<feature type="domain" description="ABC transmembrane type-1" evidence="16">
    <location>
        <begin position="605"/>
        <end position="892"/>
    </location>
</feature>
<dbReference type="Gene3D" id="3.40.50.300">
    <property type="entry name" value="P-loop containing nucleotide triphosphate hydrolases"/>
    <property type="match status" value="2"/>
</dbReference>
<dbReference type="InterPro" id="IPR027417">
    <property type="entry name" value="P-loop_NTPase"/>
</dbReference>
<evidence type="ECO:0000256" key="10">
    <source>
        <dbReference type="ARBA" id="ARBA00022989"/>
    </source>
</evidence>
<feature type="transmembrane region" description="Helical" evidence="14">
    <location>
        <begin position="233"/>
        <end position="252"/>
    </location>
</feature>
<comment type="subcellular location">
    <subcellularLocation>
        <location evidence="1">Membrane</location>
        <topology evidence="1">Multi-pass membrane protein</topology>
    </subcellularLocation>
</comment>
<feature type="transmembrane region" description="Helical" evidence="14">
    <location>
        <begin position="195"/>
        <end position="213"/>
    </location>
</feature>
<feature type="transmembrane region" description="Helical" evidence="14">
    <location>
        <begin position="16"/>
        <end position="36"/>
    </location>
</feature>
<dbReference type="FunFam" id="3.40.50.300:FF:000205">
    <property type="entry name" value="ABC transporter B family member 4"/>
    <property type="match status" value="1"/>
</dbReference>
<evidence type="ECO:0000256" key="3">
    <source>
        <dbReference type="ARBA" id="ARBA00012191"/>
    </source>
</evidence>
<dbReference type="CDD" id="cd03249">
    <property type="entry name" value="ABC_MTABC3_MDL1_MDL2"/>
    <property type="match status" value="2"/>
</dbReference>
<keyword evidence="18" id="KW-1185">Reference proteome</keyword>
<dbReference type="SUPFAM" id="SSF90123">
    <property type="entry name" value="ABC transporter transmembrane region"/>
    <property type="match status" value="2"/>
</dbReference>
<comment type="similarity">
    <text evidence="2">Belongs to the ABC transporter superfamily. ABCB family. Multidrug resistance exporter (TC 3.A.1.201) subfamily.</text>
</comment>
<feature type="domain" description="ABC transporter" evidence="15">
    <location>
        <begin position="295"/>
        <end position="531"/>
    </location>
</feature>
<evidence type="ECO:0000256" key="1">
    <source>
        <dbReference type="ARBA" id="ARBA00004141"/>
    </source>
</evidence>
<dbReference type="PANTHER" id="PTHR43394:SF11">
    <property type="entry name" value="ATP-BINDING CASSETTE TRANSPORTER"/>
    <property type="match status" value="1"/>
</dbReference>
<dbReference type="CDD" id="cd18578">
    <property type="entry name" value="ABC_6TM_Pgp_ABCB1_D2_like"/>
    <property type="match status" value="1"/>
</dbReference>
<dbReference type="Proteomes" id="UP001516400">
    <property type="component" value="Unassembled WGS sequence"/>
</dbReference>
<gene>
    <name evidence="17" type="ORF">HHI36_019063</name>
</gene>
<reference evidence="17 18" key="1">
    <citation type="journal article" date="2021" name="BMC Biol.">
        <title>Horizontally acquired antibacterial genes associated with adaptive radiation of ladybird beetles.</title>
        <authorList>
            <person name="Li H.S."/>
            <person name="Tang X.F."/>
            <person name="Huang Y.H."/>
            <person name="Xu Z.Y."/>
            <person name="Chen M.L."/>
            <person name="Du X.Y."/>
            <person name="Qiu B.Y."/>
            <person name="Chen P.T."/>
            <person name="Zhang W."/>
            <person name="Slipinski A."/>
            <person name="Escalona H.E."/>
            <person name="Waterhouse R.M."/>
            <person name="Zwick A."/>
            <person name="Pang H."/>
        </authorList>
    </citation>
    <scope>NUCLEOTIDE SEQUENCE [LARGE SCALE GENOMIC DNA]</scope>
    <source>
        <strain evidence="17">SYSU2018</strain>
    </source>
</reference>
<dbReference type="AlphaFoldDB" id="A0ABD2P2W4"/>
<dbReference type="SUPFAM" id="SSF52540">
    <property type="entry name" value="P-loop containing nucleoside triphosphate hydrolases"/>
    <property type="match status" value="2"/>
</dbReference>
<evidence type="ECO:0000256" key="12">
    <source>
        <dbReference type="ARBA" id="ARBA00023180"/>
    </source>
</evidence>
<dbReference type="EMBL" id="JABFTP020000165">
    <property type="protein sequence ID" value="KAL3284930.1"/>
    <property type="molecule type" value="Genomic_DNA"/>
</dbReference>
<keyword evidence="6" id="KW-0677">Repeat</keyword>
<dbReference type="GO" id="GO:0097254">
    <property type="term" value="P:renal tubular secretion"/>
    <property type="evidence" value="ECO:0007669"/>
    <property type="project" value="UniProtKB-ARBA"/>
</dbReference>
<feature type="transmembrane region" description="Helical" evidence="14">
    <location>
        <begin position="831"/>
        <end position="852"/>
    </location>
</feature>
<accession>A0ABD2P2W4</accession>
<keyword evidence="11 14" id="KW-0472">Membrane</keyword>
<keyword evidence="9" id="KW-1278">Translocase</keyword>